<dbReference type="EMBL" id="LR797177">
    <property type="protein sequence ID" value="CAB4191657.1"/>
    <property type="molecule type" value="Genomic_DNA"/>
</dbReference>
<protein>
    <submittedName>
        <fullName evidence="8">Uncharacterized protein</fullName>
    </submittedName>
</protein>
<evidence type="ECO:0000313" key="4">
    <source>
        <dbReference type="EMBL" id="CAB4164615.1"/>
    </source>
</evidence>
<organism evidence="8">
    <name type="scientific">uncultured Caudovirales phage</name>
    <dbReference type="NCBI Taxonomy" id="2100421"/>
    <lineage>
        <taxon>Viruses</taxon>
        <taxon>Duplodnaviria</taxon>
        <taxon>Heunggongvirae</taxon>
        <taxon>Uroviricota</taxon>
        <taxon>Caudoviricetes</taxon>
        <taxon>Peduoviridae</taxon>
        <taxon>Maltschvirus</taxon>
        <taxon>Maltschvirus maltsch</taxon>
    </lineage>
</organism>
<dbReference type="EMBL" id="LR798395">
    <property type="protein sequence ID" value="CAB5228955.1"/>
    <property type="molecule type" value="Genomic_DNA"/>
</dbReference>
<evidence type="ECO:0000313" key="10">
    <source>
        <dbReference type="EMBL" id="CAB4217859.1"/>
    </source>
</evidence>
<accession>A0A6J5RU14</accession>
<evidence type="ECO:0000313" key="12">
    <source>
        <dbReference type="EMBL" id="CAB5228955.1"/>
    </source>
</evidence>
<dbReference type="EMBL" id="LR797452">
    <property type="protein sequence ID" value="CAB4217859.1"/>
    <property type="molecule type" value="Genomic_DNA"/>
</dbReference>
<evidence type="ECO:0000313" key="9">
    <source>
        <dbReference type="EMBL" id="CAB4213156.1"/>
    </source>
</evidence>
<sequence>MISDNTITLIGNDDAFVRAQIAQSVTSIGVSYTVDGASQVTVELVDEKLAMWNNNYFAVGNIIVFFDGTYQERYMIASHEISNGEGEHFKIKLELRTEAIQRMKMDKKPQALKSTTGYEFAQKVAKKFGLGFMGQQPTGIKTTTIKVKTEKNKESVYDVLVRSAKDLQYLCFVMYADLSGLGHKAVVPTLYYGSPNWLLGRWGVEKTPAYTFKTAGGKEEVRPLYYIPLKYPNDEKMNFFLTEVPEMRRSMDSPKESEGSASIWVGDKYEQNVGSAYNIRAGMTVVVYGIKGFDTTAYLITSVAYQYGVPEPVKISFATLDKISPEDKKKIDQKVSETIVIGGG</sequence>
<dbReference type="EMBL" id="LR796961">
    <property type="protein sequence ID" value="CAB4178367.1"/>
    <property type="molecule type" value="Genomic_DNA"/>
</dbReference>
<dbReference type="EMBL" id="LR796878">
    <property type="protein sequence ID" value="CAB4172154.1"/>
    <property type="molecule type" value="Genomic_DNA"/>
</dbReference>
<evidence type="ECO:0000313" key="8">
    <source>
        <dbReference type="EMBL" id="CAB4200701.1"/>
    </source>
</evidence>
<name>A0A6J5RU14_9CAUD</name>
<evidence type="ECO:0000313" key="3">
    <source>
        <dbReference type="EMBL" id="CAB4160205.1"/>
    </source>
</evidence>
<proteinExistence type="predicted"/>
<evidence type="ECO:0000313" key="5">
    <source>
        <dbReference type="EMBL" id="CAB4172154.1"/>
    </source>
</evidence>
<dbReference type="EMBL" id="LR797395">
    <property type="protein sequence ID" value="CAB4213156.1"/>
    <property type="molecule type" value="Genomic_DNA"/>
</dbReference>
<evidence type="ECO:0000313" key="1">
    <source>
        <dbReference type="EMBL" id="CAB4145236.1"/>
    </source>
</evidence>
<evidence type="ECO:0000313" key="11">
    <source>
        <dbReference type="EMBL" id="CAB5225161.1"/>
    </source>
</evidence>
<gene>
    <name evidence="6" type="ORF">UFOVP1002_118</name>
    <name evidence="7" type="ORF">UFOVP1217_77</name>
    <name evidence="8" type="ORF">UFOVP1343_61</name>
    <name evidence="9" type="ORF">UFOVP1438_110</name>
    <name evidence="12" type="ORF">UFOVP1541_75</name>
    <name evidence="10" type="ORF">UFOVP1592_106</name>
    <name evidence="1" type="ORF">UFOVP465_155</name>
    <name evidence="2" type="ORF">UFOVP666_13</name>
    <name evidence="3" type="ORF">UFOVP727_90</name>
    <name evidence="11" type="ORF">UFOVP741_93</name>
    <name evidence="4" type="ORF">UFOVP819_41</name>
    <name evidence="5" type="ORF">UFOVP926_46</name>
</gene>
<evidence type="ECO:0000313" key="6">
    <source>
        <dbReference type="EMBL" id="CAB4178367.1"/>
    </source>
</evidence>
<evidence type="ECO:0000313" key="7">
    <source>
        <dbReference type="EMBL" id="CAB4191657.1"/>
    </source>
</evidence>
<dbReference type="EMBL" id="LR797305">
    <property type="protein sequence ID" value="CAB4200701.1"/>
    <property type="molecule type" value="Genomic_DNA"/>
</dbReference>
<dbReference type="EMBL" id="LR796644">
    <property type="protein sequence ID" value="CAB4155582.1"/>
    <property type="molecule type" value="Genomic_DNA"/>
</dbReference>
<dbReference type="EMBL" id="LR796762">
    <property type="protein sequence ID" value="CAB4164615.1"/>
    <property type="molecule type" value="Genomic_DNA"/>
</dbReference>
<evidence type="ECO:0000313" key="2">
    <source>
        <dbReference type="EMBL" id="CAB4155582.1"/>
    </source>
</evidence>
<dbReference type="EMBL" id="LR798341">
    <property type="protein sequence ID" value="CAB5225161.1"/>
    <property type="molecule type" value="Genomic_DNA"/>
</dbReference>
<dbReference type="EMBL" id="LR796698">
    <property type="protein sequence ID" value="CAB4160205.1"/>
    <property type="molecule type" value="Genomic_DNA"/>
</dbReference>
<reference evidence="8" key="1">
    <citation type="submission" date="2020-05" db="EMBL/GenBank/DDBJ databases">
        <authorList>
            <person name="Chiriac C."/>
            <person name="Salcher M."/>
            <person name="Ghai R."/>
            <person name="Kavagutti S V."/>
        </authorList>
    </citation>
    <scope>NUCLEOTIDE SEQUENCE</scope>
</reference>
<dbReference type="EMBL" id="LR796443">
    <property type="protein sequence ID" value="CAB4145236.1"/>
    <property type="molecule type" value="Genomic_DNA"/>
</dbReference>